<evidence type="ECO:0000256" key="1">
    <source>
        <dbReference type="SAM" id="Phobius"/>
    </source>
</evidence>
<dbReference type="AlphaFoldDB" id="A0ABD4T3A1"/>
<reference evidence="2 3" key="1">
    <citation type="journal article" date="2015" name="Genome Announc.">
        <title>Draft Genome Sequence of Filamentous Marine Cyanobacterium Lyngbya confervoides Strain BDU141951.</title>
        <authorList>
            <person name="Chandrababunaidu M.M."/>
            <person name="Sen D."/>
            <person name="Tripathy S."/>
        </authorList>
    </citation>
    <scope>NUCLEOTIDE SEQUENCE [LARGE SCALE GENOMIC DNA]</scope>
    <source>
        <strain evidence="2 3">BDU141951</strain>
    </source>
</reference>
<name>A0ABD4T3A1_9CYAN</name>
<protein>
    <submittedName>
        <fullName evidence="2">Uncharacterized protein</fullName>
    </submittedName>
</protein>
<keyword evidence="1" id="KW-1133">Transmembrane helix</keyword>
<gene>
    <name evidence="2" type="ORF">QQ91_0008995</name>
</gene>
<sequence>MAFPLVKTLVWVGPLSWPVLALYVLVRNQGMWGGLAALYSAIPISLVIHTVAPLALILLGSHRRRRRQPLGTMIAWGLVYYALVPWVLFALSILLQGFSGTSAGIEMILREIRFQLNR</sequence>
<proteinExistence type="predicted"/>
<keyword evidence="1" id="KW-0472">Membrane</keyword>
<evidence type="ECO:0000313" key="2">
    <source>
        <dbReference type="EMBL" id="MCM1982958.1"/>
    </source>
</evidence>
<comment type="caution">
    <text evidence="2">The sequence shown here is derived from an EMBL/GenBank/DDBJ whole genome shotgun (WGS) entry which is preliminary data.</text>
</comment>
<organism evidence="2 3">
    <name type="scientific">Lyngbya confervoides BDU141951</name>
    <dbReference type="NCBI Taxonomy" id="1574623"/>
    <lineage>
        <taxon>Bacteria</taxon>
        <taxon>Bacillati</taxon>
        <taxon>Cyanobacteriota</taxon>
        <taxon>Cyanophyceae</taxon>
        <taxon>Oscillatoriophycideae</taxon>
        <taxon>Oscillatoriales</taxon>
        <taxon>Microcoleaceae</taxon>
        <taxon>Lyngbya</taxon>
    </lineage>
</organism>
<evidence type="ECO:0000313" key="3">
    <source>
        <dbReference type="Proteomes" id="UP000031561"/>
    </source>
</evidence>
<keyword evidence="1" id="KW-0812">Transmembrane</keyword>
<feature type="transmembrane region" description="Helical" evidence="1">
    <location>
        <begin position="37"/>
        <end position="61"/>
    </location>
</feature>
<keyword evidence="3" id="KW-1185">Reference proteome</keyword>
<dbReference type="EMBL" id="JTHE03000048">
    <property type="protein sequence ID" value="MCM1982958.1"/>
    <property type="molecule type" value="Genomic_DNA"/>
</dbReference>
<dbReference type="RefSeq" id="WP_166281705.1">
    <property type="nucleotide sequence ID" value="NZ_JTHE03000048.1"/>
</dbReference>
<feature type="transmembrane region" description="Helical" evidence="1">
    <location>
        <begin position="73"/>
        <end position="95"/>
    </location>
</feature>
<accession>A0ABD4T3A1</accession>
<dbReference type="Proteomes" id="UP000031561">
    <property type="component" value="Unassembled WGS sequence"/>
</dbReference>